<dbReference type="InterPro" id="IPR026140">
    <property type="entry name" value="Ribosomal_mS26"/>
</dbReference>
<evidence type="ECO:0000256" key="1">
    <source>
        <dbReference type="ARBA" id="ARBA00004173"/>
    </source>
</evidence>
<evidence type="ECO:0000256" key="5">
    <source>
        <dbReference type="ARBA" id="ARBA00023128"/>
    </source>
</evidence>
<dbReference type="PANTHER" id="PTHR21035:SF2">
    <property type="entry name" value="SMALL RIBOSOMAL SUBUNIT PROTEIN MS26"/>
    <property type="match status" value="1"/>
</dbReference>
<evidence type="ECO:0000256" key="8">
    <source>
        <dbReference type="ARBA" id="ARBA00035344"/>
    </source>
</evidence>
<sequence>MMANIAATLSGVFTKPRALALLQYTTVRFRRKPRWLGTAKSKLFRVPERKKQIEEEIEELKRLHNNYRTQMKAVRNFLRDEVEAYKLVSRAGLVLQTPEEEEAEWQEALRRNEEWNRQTAAKREERLAAERSARKEYILERLLLKEQREMDKKEQIEAKVRIEKEQSKTFITRDNIDKAIELALVQPTSYNFALDREGNLHRSTDSSAKEKGQEH</sequence>
<evidence type="ECO:0000256" key="2">
    <source>
        <dbReference type="ARBA" id="ARBA00009672"/>
    </source>
</evidence>
<feature type="coiled-coil region" evidence="9">
    <location>
        <begin position="46"/>
        <end position="73"/>
    </location>
</feature>
<dbReference type="AlphaFoldDB" id="A0A2Y9D0S5"/>
<evidence type="ECO:0000256" key="3">
    <source>
        <dbReference type="ARBA" id="ARBA00022946"/>
    </source>
</evidence>
<keyword evidence="6" id="KW-0687">Ribonucleoprotein</keyword>
<protein>
    <recommendedName>
        <fullName evidence="7">Small ribosomal subunit protein mS26</fullName>
    </recommendedName>
    <alternativeName>
        <fullName evidence="8">28S ribosomal protein S26, mitochondrial</fullName>
    </alternativeName>
</protein>
<dbReference type="PANTHER" id="PTHR21035">
    <property type="entry name" value="28S RIBOSOMAL PROTEIN S26, MITOCHONDRIAL"/>
    <property type="match status" value="1"/>
</dbReference>
<keyword evidence="9" id="KW-0175">Coiled coil</keyword>
<organism evidence="11 12">
    <name type="scientific">Anopheles arabiensis</name>
    <name type="common">Mosquito</name>
    <dbReference type="NCBI Taxonomy" id="7173"/>
    <lineage>
        <taxon>Eukaryota</taxon>
        <taxon>Metazoa</taxon>
        <taxon>Ecdysozoa</taxon>
        <taxon>Arthropoda</taxon>
        <taxon>Hexapoda</taxon>
        <taxon>Insecta</taxon>
        <taxon>Pterygota</taxon>
        <taxon>Neoptera</taxon>
        <taxon>Endopterygota</taxon>
        <taxon>Diptera</taxon>
        <taxon>Nematocera</taxon>
        <taxon>Culicoidea</taxon>
        <taxon>Culicidae</taxon>
        <taxon>Anophelinae</taxon>
        <taxon>Anopheles</taxon>
    </lineage>
</organism>
<evidence type="ECO:0000313" key="12">
    <source>
        <dbReference type="Proteomes" id="UP000075840"/>
    </source>
</evidence>
<evidence type="ECO:0000256" key="10">
    <source>
        <dbReference type="SAM" id="MobiDB-lite"/>
    </source>
</evidence>
<evidence type="ECO:0000256" key="9">
    <source>
        <dbReference type="SAM" id="Coils"/>
    </source>
</evidence>
<proteinExistence type="inferred from homology"/>
<keyword evidence="4" id="KW-0689">Ribosomal protein</keyword>
<keyword evidence="12" id="KW-1185">Reference proteome</keyword>
<dbReference type="EnsemblMetazoa" id="AARA017557-RA">
    <property type="protein sequence ID" value="AARA017557-PA"/>
    <property type="gene ID" value="AARA017557"/>
</dbReference>
<accession>A0A2Y9D0S5</accession>
<dbReference type="EMBL" id="APCN01005389">
    <property type="status" value="NOT_ANNOTATED_CDS"/>
    <property type="molecule type" value="Genomic_DNA"/>
</dbReference>
<dbReference type="Pfam" id="PF14943">
    <property type="entry name" value="MRP-S26"/>
    <property type="match status" value="1"/>
</dbReference>
<dbReference type="Proteomes" id="UP000075840">
    <property type="component" value="Unassembled WGS sequence"/>
</dbReference>
<feature type="region of interest" description="Disordered" evidence="10">
    <location>
        <begin position="193"/>
        <end position="215"/>
    </location>
</feature>
<comment type="similarity">
    <text evidence="2">Belongs to the mitochondrion-specific ribosomal protein mS26 family.</text>
</comment>
<keyword evidence="5" id="KW-0496">Mitochondrion</keyword>
<keyword evidence="3" id="KW-0809">Transit peptide</keyword>
<name>A0A2Y9D0S5_ANOAR</name>
<dbReference type="VEuPathDB" id="VectorBase:AARA017557"/>
<evidence type="ECO:0000256" key="6">
    <source>
        <dbReference type="ARBA" id="ARBA00023274"/>
    </source>
</evidence>
<reference evidence="11" key="1">
    <citation type="submission" date="2022-08" db="UniProtKB">
        <authorList>
            <consortium name="EnsemblMetazoa"/>
        </authorList>
    </citation>
    <scope>IDENTIFICATION</scope>
    <source>
        <strain evidence="11">Dongola</strain>
    </source>
</reference>
<evidence type="ECO:0000313" key="11">
    <source>
        <dbReference type="EnsemblMetazoa" id="AARA017557-PA"/>
    </source>
</evidence>
<comment type="subcellular location">
    <subcellularLocation>
        <location evidence="1">Mitochondrion</location>
    </subcellularLocation>
</comment>
<evidence type="ECO:0000256" key="7">
    <source>
        <dbReference type="ARBA" id="ARBA00035138"/>
    </source>
</evidence>
<dbReference type="GO" id="GO:0005763">
    <property type="term" value="C:mitochondrial small ribosomal subunit"/>
    <property type="evidence" value="ECO:0007669"/>
    <property type="project" value="InterPro"/>
</dbReference>
<feature type="compositionally biased region" description="Basic and acidic residues" evidence="10">
    <location>
        <begin position="194"/>
        <end position="215"/>
    </location>
</feature>
<evidence type="ECO:0000256" key="4">
    <source>
        <dbReference type="ARBA" id="ARBA00022980"/>
    </source>
</evidence>
<dbReference type="VEuPathDB" id="VectorBase:AARA21_007561"/>